<dbReference type="SMART" id="SM00463">
    <property type="entry name" value="SMR"/>
    <property type="match status" value="1"/>
</dbReference>
<dbReference type="InterPro" id="IPR036063">
    <property type="entry name" value="Smr_dom_sf"/>
</dbReference>
<dbReference type="SMART" id="SM01162">
    <property type="entry name" value="DUF1771"/>
    <property type="match status" value="1"/>
</dbReference>
<proteinExistence type="predicted"/>
<dbReference type="InterPro" id="IPR041806">
    <property type="entry name" value="CID5/6/7_CUE"/>
</dbReference>
<dbReference type="InterPro" id="IPR002625">
    <property type="entry name" value="Smr_dom"/>
</dbReference>
<dbReference type="InterPro" id="IPR053242">
    <property type="entry name" value="PAM2-like_domain"/>
</dbReference>
<evidence type="ECO:0000256" key="1">
    <source>
        <dbReference type="SAM" id="MobiDB-lite"/>
    </source>
</evidence>
<evidence type="ECO:0000313" key="6">
    <source>
        <dbReference type="RefSeq" id="XP_027354887.1"/>
    </source>
</evidence>
<dbReference type="Proteomes" id="UP000694853">
    <property type="component" value="Unplaced"/>
</dbReference>
<dbReference type="RefSeq" id="XP_027354885.1">
    <property type="nucleotide sequence ID" value="XM_027499084.1"/>
</dbReference>
<dbReference type="PANTHER" id="PTHR46651">
    <property type="entry name" value="POLYADENYLATE-BINDING PROTEIN-INTERACTING PROTEIN 7"/>
    <property type="match status" value="1"/>
</dbReference>
<dbReference type="PROSITE" id="PS50828">
    <property type="entry name" value="SMR"/>
    <property type="match status" value="1"/>
</dbReference>
<dbReference type="OrthoDB" id="3231855at2759"/>
<organism evidence="3 6">
    <name type="scientific">Abrus precatorius</name>
    <name type="common">Indian licorice</name>
    <name type="synonym">Glycine abrus</name>
    <dbReference type="NCBI Taxonomy" id="3816"/>
    <lineage>
        <taxon>Eukaryota</taxon>
        <taxon>Viridiplantae</taxon>
        <taxon>Streptophyta</taxon>
        <taxon>Embryophyta</taxon>
        <taxon>Tracheophyta</taxon>
        <taxon>Spermatophyta</taxon>
        <taxon>Magnoliopsida</taxon>
        <taxon>eudicotyledons</taxon>
        <taxon>Gunneridae</taxon>
        <taxon>Pentapetalae</taxon>
        <taxon>rosids</taxon>
        <taxon>fabids</taxon>
        <taxon>Fabales</taxon>
        <taxon>Fabaceae</taxon>
        <taxon>Papilionoideae</taxon>
        <taxon>50 kb inversion clade</taxon>
        <taxon>NPAAA clade</taxon>
        <taxon>indigoferoid/millettioid clade</taxon>
        <taxon>Abreae</taxon>
        <taxon>Abrus</taxon>
    </lineage>
</organism>
<reference evidence="4 5" key="2">
    <citation type="submission" date="2025-04" db="UniProtKB">
        <authorList>
            <consortium name="RefSeq"/>
        </authorList>
    </citation>
    <scope>IDENTIFICATION</scope>
    <source>
        <tissue evidence="4 5">Young leaves</tissue>
    </source>
</reference>
<dbReference type="AlphaFoldDB" id="A0A8B8LFG9"/>
<feature type="compositionally biased region" description="Basic and acidic residues" evidence="1">
    <location>
        <begin position="1"/>
        <end position="10"/>
    </location>
</feature>
<dbReference type="InterPro" id="IPR013899">
    <property type="entry name" value="DUF1771"/>
</dbReference>
<name>A0A8B8LFG9_ABRPR</name>
<evidence type="ECO:0000313" key="3">
    <source>
        <dbReference type="Proteomes" id="UP000694853"/>
    </source>
</evidence>
<dbReference type="CDD" id="cd14371">
    <property type="entry name" value="CUE_CID7_like"/>
    <property type="match status" value="1"/>
</dbReference>
<dbReference type="RefSeq" id="XP_027354887.1">
    <property type="nucleotide sequence ID" value="XM_027499086.1"/>
</dbReference>
<evidence type="ECO:0000313" key="5">
    <source>
        <dbReference type="RefSeq" id="XP_027354886.1"/>
    </source>
</evidence>
<feature type="region of interest" description="Disordered" evidence="1">
    <location>
        <begin position="1"/>
        <end position="21"/>
    </location>
</feature>
<dbReference type="KEGG" id="aprc:113864882"/>
<dbReference type="Gene3D" id="3.30.1370.110">
    <property type="match status" value="1"/>
</dbReference>
<dbReference type="RefSeq" id="XP_027354886.1">
    <property type="nucleotide sequence ID" value="XM_027499085.1"/>
</dbReference>
<protein>
    <submittedName>
        <fullName evidence="4 5">Polyadenylate-binding protein-interacting protein 7-like</fullName>
    </submittedName>
</protein>
<feature type="domain" description="Smr" evidence="2">
    <location>
        <begin position="499"/>
        <end position="580"/>
    </location>
</feature>
<evidence type="ECO:0000313" key="4">
    <source>
        <dbReference type="RefSeq" id="XP_027354885.1"/>
    </source>
</evidence>
<dbReference type="PANTHER" id="PTHR46651:SF1">
    <property type="entry name" value="SMALL MUTS RELATED FAMILY PROTEIN"/>
    <property type="match status" value="1"/>
</dbReference>
<dbReference type="GeneID" id="113864882"/>
<dbReference type="SUPFAM" id="SSF160443">
    <property type="entry name" value="SMR domain-like"/>
    <property type="match status" value="1"/>
</dbReference>
<gene>
    <name evidence="4 5 6" type="primary">LOC113864882</name>
</gene>
<accession>A0A8B8LFG9</accession>
<reference evidence="3" key="1">
    <citation type="journal article" date="2019" name="Toxins">
        <title>Detection of Abrin-Like and Prepropulchellin-Like Toxin Genes and Transcripts Using Whole Genome Sequencing and Full-Length Transcript Sequencing of Abrus precatorius.</title>
        <authorList>
            <person name="Hovde B.T."/>
            <person name="Daligault H.E."/>
            <person name="Hanschen E.R."/>
            <person name="Kunde Y.A."/>
            <person name="Johnson M.B."/>
            <person name="Starkenburg S.R."/>
            <person name="Johnson S.L."/>
        </authorList>
    </citation>
    <scope>NUCLEOTIDE SEQUENCE [LARGE SCALE GENOMIC DNA]</scope>
</reference>
<keyword evidence="3" id="KW-1185">Reference proteome</keyword>
<sequence length="580" mass="63118">MNLSKKESQTDAKLFSPNKATTLNPNAAEFVPFALRSSLPGTTSSVDATARLTTAGALGKAVLDRSESSVSNNSDDEVHQYWRCQLPDDITPDFKVMGEDESQGLNDNDLSLAGLSIHDDNEASRFPASKGSGYIINEHEELSQQYINGNSFADKLRFSNSSYREDPPSASFLNALAKPWDRSIGSGDQHISSGQEGLTYDENSRHGFLNDVLGENAIVDDTDLNPLEFLASLFPGFAAESLADVYFANGCDLHLTTEMLAQLELQVDGSFSQNLNSKTLSASNLNTMDFPALSSPDGQTTSVKYAIDSVQQSGNPYRSSDSDMLFFKSSSSVPSRGATDFASAVRKLASQDSGGIWKYDKNGSGDAAIGSSRRIPNVLASGYNNGQGRANFGDRLQNSGSARAAPVWLETGDAVANMYSELREEARDHARLRNAYFEQARQAYLIGNKALAKELSAKGQLHNMHMKAAHGKAQESIYRQRNPVAPEMQGNGRGHERMIDLHGLHASEAIRVLKHELSVLKSTAIAAEQRLQVYICVGTGHHTRGSRTPARLPIAVQRFLLEEGLDFTEPQPGLLRVVIY</sequence>
<dbReference type="Pfam" id="PF08590">
    <property type="entry name" value="DUF1771"/>
    <property type="match status" value="1"/>
</dbReference>
<evidence type="ECO:0000259" key="2">
    <source>
        <dbReference type="PROSITE" id="PS50828"/>
    </source>
</evidence>